<dbReference type="RefSeq" id="WP_128692941.1">
    <property type="nucleotide sequence ID" value="NZ_LHQS01000001.1"/>
</dbReference>
<keyword evidence="2" id="KW-0169">Cobalamin biosynthesis</keyword>
<evidence type="ECO:0000313" key="7">
    <source>
        <dbReference type="EMBL" id="RXE57168.1"/>
    </source>
</evidence>
<dbReference type="SUPFAM" id="SSF53335">
    <property type="entry name" value="S-adenosyl-L-methionine-dependent methyltransferases"/>
    <property type="match status" value="1"/>
</dbReference>
<keyword evidence="5" id="KW-0949">S-adenosyl-L-methionine</keyword>
<comment type="pathway">
    <text evidence="1">Cofactor biosynthesis; adenosylcobalamin biosynthesis.</text>
</comment>
<sequence>MGLKGGPTQDEVMAVSLRKLGIRAGDRIADIGCGTGKVSIAASLVAGRVYAVDRRAEAIAYARQAAAEAGAVNIDFFEGDAVEFLAGIDRLDCAFVGGSRRLPEVLDLLSEKVSGTIVVNAVMVETLAEAICSMKRLGIFREAVHLQVSRSAEIAGGVMFKPQNPVYIIVGGDAACS</sequence>
<feature type="domain" description="Methyltransferase" evidence="6">
    <location>
        <begin position="28"/>
        <end position="96"/>
    </location>
</feature>
<name>A0A498H596_9EURY</name>
<keyword evidence="4 7" id="KW-0808">Transferase</keyword>
<evidence type="ECO:0000256" key="1">
    <source>
        <dbReference type="ARBA" id="ARBA00004953"/>
    </source>
</evidence>
<dbReference type="InterPro" id="IPR014008">
    <property type="entry name" value="Cbl_synth_MTase_CbiT"/>
</dbReference>
<accession>A0A498H596</accession>
<dbReference type="Pfam" id="PF13649">
    <property type="entry name" value="Methyltransf_25"/>
    <property type="match status" value="1"/>
</dbReference>
<dbReference type="InterPro" id="IPR029063">
    <property type="entry name" value="SAM-dependent_MTases_sf"/>
</dbReference>
<dbReference type="InterPro" id="IPR050714">
    <property type="entry name" value="Cobalamin_biosynth_MTase"/>
</dbReference>
<evidence type="ECO:0000256" key="2">
    <source>
        <dbReference type="ARBA" id="ARBA00022573"/>
    </source>
</evidence>
<dbReference type="PANTHER" id="PTHR43182:SF1">
    <property type="entry name" value="COBALT-PRECORRIN-7 C(5)-METHYLTRANSFERASE"/>
    <property type="match status" value="1"/>
</dbReference>
<comment type="caution">
    <text evidence="7">The sequence shown here is derived from an EMBL/GenBank/DDBJ whole genome shotgun (WGS) entry which is preliminary data.</text>
</comment>
<organism evidence="7 8">
    <name type="scientific">Methanoculleus taiwanensis</name>
    <dbReference type="NCBI Taxonomy" id="1550565"/>
    <lineage>
        <taxon>Archaea</taxon>
        <taxon>Methanobacteriati</taxon>
        <taxon>Methanobacteriota</taxon>
        <taxon>Stenosarchaea group</taxon>
        <taxon>Methanomicrobia</taxon>
        <taxon>Methanomicrobiales</taxon>
        <taxon>Methanomicrobiaceae</taxon>
        <taxon>Methanoculleus</taxon>
    </lineage>
</organism>
<evidence type="ECO:0000256" key="5">
    <source>
        <dbReference type="ARBA" id="ARBA00022691"/>
    </source>
</evidence>
<proteinExistence type="predicted"/>
<dbReference type="Gene3D" id="3.40.50.150">
    <property type="entry name" value="Vaccinia Virus protein VP39"/>
    <property type="match status" value="1"/>
</dbReference>
<dbReference type="AlphaFoldDB" id="A0A498H596"/>
<dbReference type="EMBL" id="LHQS01000001">
    <property type="protein sequence ID" value="RXE57168.1"/>
    <property type="molecule type" value="Genomic_DNA"/>
</dbReference>
<dbReference type="OrthoDB" id="6027at2157"/>
<keyword evidence="3 7" id="KW-0489">Methyltransferase</keyword>
<dbReference type="GO" id="GO:0008276">
    <property type="term" value="F:protein methyltransferase activity"/>
    <property type="evidence" value="ECO:0007669"/>
    <property type="project" value="InterPro"/>
</dbReference>
<evidence type="ECO:0000256" key="4">
    <source>
        <dbReference type="ARBA" id="ARBA00022679"/>
    </source>
</evidence>
<gene>
    <name evidence="7" type="ORF">ABH15_03355</name>
</gene>
<keyword evidence="8" id="KW-1185">Reference proteome</keyword>
<protein>
    <submittedName>
        <fullName evidence="7">Cobalt-precorrin-6Y C(15)-methyltransferase</fullName>
    </submittedName>
</protein>
<dbReference type="NCBIfam" id="TIGR02469">
    <property type="entry name" value="CbiT"/>
    <property type="match status" value="1"/>
</dbReference>
<dbReference type="InterPro" id="IPR041698">
    <property type="entry name" value="Methyltransf_25"/>
</dbReference>
<dbReference type="Proteomes" id="UP000290932">
    <property type="component" value="Unassembled WGS sequence"/>
</dbReference>
<evidence type="ECO:0000259" key="6">
    <source>
        <dbReference type="Pfam" id="PF13649"/>
    </source>
</evidence>
<dbReference type="PANTHER" id="PTHR43182">
    <property type="entry name" value="COBALT-PRECORRIN-6B C(15)-METHYLTRANSFERASE (DECARBOXYLATING)"/>
    <property type="match status" value="1"/>
</dbReference>
<reference evidence="7 8" key="1">
    <citation type="journal article" date="2015" name="Int. J. Syst. Evol. Microbiol.">
        <title>Methanoculleus taiwanensis sp. nov., a methanogen isolated from deep marine sediment at the deformation front area near Taiwan.</title>
        <authorList>
            <person name="Weng C.Y."/>
            <person name="Chen S.C."/>
            <person name="Lai M.C."/>
            <person name="Wu S.Y."/>
            <person name="Lin S."/>
            <person name="Yang T.F."/>
            <person name="Chen P.C."/>
        </authorList>
    </citation>
    <scope>NUCLEOTIDE SEQUENCE [LARGE SCALE GENOMIC DNA]</scope>
    <source>
        <strain evidence="7 8">CYW4</strain>
    </source>
</reference>
<dbReference type="GO" id="GO:0009236">
    <property type="term" value="P:cobalamin biosynthetic process"/>
    <property type="evidence" value="ECO:0007669"/>
    <property type="project" value="UniProtKB-KW"/>
</dbReference>
<evidence type="ECO:0000313" key="8">
    <source>
        <dbReference type="Proteomes" id="UP000290932"/>
    </source>
</evidence>
<dbReference type="GO" id="GO:0032259">
    <property type="term" value="P:methylation"/>
    <property type="evidence" value="ECO:0007669"/>
    <property type="project" value="UniProtKB-KW"/>
</dbReference>
<dbReference type="CDD" id="cd02440">
    <property type="entry name" value="AdoMet_MTases"/>
    <property type="match status" value="1"/>
</dbReference>
<evidence type="ECO:0000256" key="3">
    <source>
        <dbReference type="ARBA" id="ARBA00022603"/>
    </source>
</evidence>